<dbReference type="Proteomes" id="UP000182444">
    <property type="component" value="Chromosome 1F"/>
</dbReference>
<proteinExistence type="predicted"/>
<evidence type="ECO:0000313" key="8">
    <source>
        <dbReference type="EMBL" id="AOW06632.1"/>
    </source>
</evidence>
<feature type="transmembrane region" description="Helical" evidence="6">
    <location>
        <begin position="206"/>
        <end position="226"/>
    </location>
</feature>
<dbReference type="InterPro" id="IPR000620">
    <property type="entry name" value="EamA_dom"/>
</dbReference>
<dbReference type="OMA" id="WYSMMYI"/>
<dbReference type="InterPro" id="IPR037185">
    <property type="entry name" value="EmrE-like"/>
</dbReference>
<dbReference type="VEuPathDB" id="FungiDB:YALI0_F04081g"/>
<protein>
    <recommendedName>
        <fullName evidence="7">EamA domain-containing protein</fullName>
    </recommendedName>
</protein>
<organism evidence="8 10">
    <name type="scientific">Yarrowia lipolytica</name>
    <name type="common">Candida lipolytica</name>
    <dbReference type="NCBI Taxonomy" id="4952"/>
    <lineage>
        <taxon>Eukaryota</taxon>
        <taxon>Fungi</taxon>
        <taxon>Dikarya</taxon>
        <taxon>Ascomycota</taxon>
        <taxon>Saccharomycotina</taxon>
        <taxon>Dipodascomycetes</taxon>
        <taxon>Dipodascales</taxon>
        <taxon>Dipodascales incertae sedis</taxon>
        <taxon>Yarrowia</taxon>
    </lineage>
</organism>
<feature type="domain" description="EamA" evidence="7">
    <location>
        <begin position="211"/>
        <end position="341"/>
    </location>
</feature>
<feature type="transmembrane region" description="Helical" evidence="6">
    <location>
        <begin position="270"/>
        <end position="292"/>
    </location>
</feature>
<dbReference type="Proteomes" id="UP000256601">
    <property type="component" value="Unassembled WGS sequence"/>
</dbReference>
<gene>
    <name evidence="9" type="ORF">B0I71DRAFT_126282</name>
    <name evidence="8" type="ORF">YALI1_F06109g</name>
</gene>
<dbReference type="PANTHER" id="PTHR22911:SF6">
    <property type="entry name" value="SOLUTE CARRIER FAMILY 35 MEMBER G1"/>
    <property type="match status" value="1"/>
</dbReference>
<evidence type="ECO:0000313" key="9">
    <source>
        <dbReference type="EMBL" id="RDW29267.1"/>
    </source>
</evidence>
<dbReference type="KEGG" id="yli:2907701"/>
<dbReference type="OrthoDB" id="306876at2759"/>
<evidence type="ECO:0000256" key="2">
    <source>
        <dbReference type="ARBA" id="ARBA00022692"/>
    </source>
</evidence>
<evidence type="ECO:0000256" key="6">
    <source>
        <dbReference type="SAM" id="Phobius"/>
    </source>
</evidence>
<feature type="compositionally biased region" description="Basic and acidic residues" evidence="5">
    <location>
        <begin position="395"/>
        <end position="411"/>
    </location>
</feature>
<feature type="transmembrane region" description="Helical" evidence="6">
    <location>
        <begin position="238"/>
        <end position="258"/>
    </location>
</feature>
<evidence type="ECO:0000313" key="11">
    <source>
        <dbReference type="Proteomes" id="UP000256601"/>
    </source>
</evidence>
<dbReference type="EMBL" id="CP017558">
    <property type="protein sequence ID" value="AOW06632.1"/>
    <property type="molecule type" value="Genomic_DNA"/>
</dbReference>
<accession>A0A1H6Q1G9</accession>
<feature type="compositionally biased region" description="Acidic residues" evidence="5">
    <location>
        <begin position="412"/>
        <end position="427"/>
    </location>
</feature>
<evidence type="ECO:0000256" key="4">
    <source>
        <dbReference type="ARBA" id="ARBA00023136"/>
    </source>
</evidence>
<reference evidence="9 11" key="2">
    <citation type="submission" date="2018-07" db="EMBL/GenBank/DDBJ databases">
        <title>Draft Genome Assemblies for Five Robust Yarrowia lipolytica Strains Exhibiting High Lipid Production and Pentose Sugar Utilization and Sugar Alcohol Secretion from Undetoxified Lignocellulosic Biomass Hydrolysates.</title>
        <authorList>
            <consortium name="DOE Joint Genome Institute"/>
            <person name="Walker C."/>
            <person name="Ryu S."/>
            <person name="Na H."/>
            <person name="Zane M."/>
            <person name="LaButti K."/>
            <person name="Lipzen A."/>
            <person name="Haridas S."/>
            <person name="Barry K."/>
            <person name="Grigoriev I.V."/>
            <person name="Quarterman J."/>
            <person name="Slininger P."/>
            <person name="Dien B."/>
            <person name="Trinh C.T."/>
        </authorList>
    </citation>
    <scope>NUCLEOTIDE SEQUENCE [LARGE SCALE GENOMIC DNA]</scope>
    <source>
        <strain evidence="9 11">YB392</strain>
    </source>
</reference>
<comment type="subcellular location">
    <subcellularLocation>
        <location evidence="1">Membrane</location>
        <topology evidence="1">Multi-pass membrane protein</topology>
    </subcellularLocation>
</comment>
<dbReference type="Gene3D" id="1.10.3730.20">
    <property type="match status" value="1"/>
</dbReference>
<evidence type="ECO:0000259" key="7">
    <source>
        <dbReference type="Pfam" id="PF00892"/>
    </source>
</evidence>
<dbReference type="VEuPathDB" id="FungiDB:YALI1_F06109g"/>
<feature type="region of interest" description="Disordered" evidence="5">
    <location>
        <begin position="395"/>
        <end position="435"/>
    </location>
</feature>
<dbReference type="RefSeq" id="XP_504977.1">
    <property type="nucleotide sequence ID" value="XM_504977.1"/>
</dbReference>
<evidence type="ECO:0000256" key="1">
    <source>
        <dbReference type="ARBA" id="ARBA00004141"/>
    </source>
</evidence>
<evidence type="ECO:0000313" key="10">
    <source>
        <dbReference type="Proteomes" id="UP000182444"/>
    </source>
</evidence>
<dbReference type="EMBL" id="KZ857324">
    <property type="protein sequence ID" value="RDW29267.1"/>
    <property type="molecule type" value="Genomic_DNA"/>
</dbReference>
<feature type="transmembrane region" description="Helical" evidence="6">
    <location>
        <begin position="142"/>
        <end position="159"/>
    </location>
</feature>
<dbReference type="PANTHER" id="PTHR22911">
    <property type="entry name" value="ACYL-MALONYL CONDENSING ENZYME-RELATED"/>
    <property type="match status" value="1"/>
</dbReference>
<dbReference type="Pfam" id="PF00892">
    <property type="entry name" value="EamA"/>
    <property type="match status" value="2"/>
</dbReference>
<sequence length="435" mass="48256">MTLDDSRTTVKRLAKHLLTQFEALTKGYTGMLLALMSSFFSSGMAVTARLLQNGNNPDDDFNAFQILFLRMSLTIGVVLWGQHKVYARKVKQQEENLPPRLQFITGIPEVRHLLVIRALCGFFGVFGLYYSLNYLELSDATVLTFLTPVATSLLAWMFLGEKFTRSMALGGLVAFCGVILIARPVFLFQLITGSRDTSGVRPIDRLRSIGFSMLGVLGGGSAFVAIRSIGDRAHPTVNVQYFSTWCWLISLIALVYTGKGIRLPHTWSQAAFIVILALCGFMTQLCMTGALTREKAAKVANITYTQIVWALLWDKVLWNNWPDVWSVLGGGLIIGSAIWVAMKKDVTVATVNDIPEVVPTTPQVDEYHVDTSYYSPDEEAAVGMPLTPISKREAKVTIKSTGNDDDHLRLDAEDEEKDEDDDDDGEEVGLMHKLK</sequence>
<name>A0A1H6Q1G9_YARLL</name>
<evidence type="ECO:0000256" key="5">
    <source>
        <dbReference type="SAM" id="MobiDB-lite"/>
    </source>
</evidence>
<feature type="transmembrane region" description="Helical" evidence="6">
    <location>
        <begin position="63"/>
        <end position="81"/>
    </location>
</feature>
<evidence type="ECO:0000256" key="3">
    <source>
        <dbReference type="ARBA" id="ARBA00022989"/>
    </source>
</evidence>
<dbReference type="AlphaFoldDB" id="A0A1H6Q1G9"/>
<dbReference type="GO" id="GO:0016020">
    <property type="term" value="C:membrane"/>
    <property type="evidence" value="ECO:0007669"/>
    <property type="project" value="UniProtKB-SubCell"/>
</dbReference>
<keyword evidence="2 6" id="KW-0812">Transmembrane</keyword>
<feature type="domain" description="EamA" evidence="7">
    <location>
        <begin position="29"/>
        <end position="182"/>
    </location>
</feature>
<dbReference type="eggNOG" id="KOG4510">
    <property type="taxonomic scope" value="Eukaryota"/>
</dbReference>
<reference evidence="8 10" key="1">
    <citation type="journal article" date="2016" name="PLoS ONE">
        <title>Sequence Assembly of Yarrowia lipolytica Strain W29/CLIB89 Shows Transposable Element Diversity.</title>
        <authorList>
            <person name="Magnan C."/>
            <person name="Yu J."/>
            <person name="Chang I."/>
            <person name="Jahn E."/>
            <person name="Kanomata Y."/>
            <person name="Wu J."/>
            <person name="Zeller M."/>
            <person name="Oakes M."/>
            <person name="Baldi P."/>
            <person name="Sandmeyer S."/>
        </authorList>
    </citation>
    <scope>NUCLEOTIDE SEQUENCE [LARGE SCALE GENOMIC DNA]</scope>
    <source>
        <strain evidence="8">CLIB89</strain>
        <strain evidence="10">CLIB89(W29)</strain>
    </source>
</reference>
<dbReference type="GeneID" id="2907701"/>
<feature type="transmembrane region" description="Helical" evidence="6">
    <location>
        <begin position="31"/>
        <end position="51"/>
    </location>
</feature>
<keyword evidence="3 6" id="KW-1133">Transmembrane helix</keyword>
<dbReference type="SUPFAM" id="SSF103481">
    <property type="entry name" value="Multidrug resistance efflux transporter EmrE"/>
    <property type="match status" value="2"/>
</dbReference>
<feature type="transmembrane region" description="Helical" evidence="6">
    <location>
        <begin position="166"/>
        <end position="186"/>
    </location>
</feature>
<keyword evidence="4 6" id="KW-0472">Membrane</keyword>
<feature type="transmembrane region" description="Helical" evidence="6">
    <location>
        <begin position="110"/>
        <end position="130"/>
    </location>
</feature>